<evidence type="ECO:0000256" key="1">
    <source>
        <dbReference type="ARBA" id="ARBA00004651"/>
    </source>
</evidence>
<dbReference type="InterPro" id="IPR001123">
    <property type="entry name" value="LeuE-type"/>
</dbReference>
<dbReference type="OrthoDB" id="5638726at2"/>
<dbReference type="GO" id="GO:0015171">
    <property type="term" value="F:amino acid transmembrane transporter activity"/>
    <property type="evidence" value="ECO:0007669"/>
    <property type="project" value="TreeGrafter"/>
</dbReference>
<evidence type="ECO:0000256" key="3">
    <source>
        <dbReference type="ARBA" id="ARBA00022692"/>
    </source>
</evidence>
<dbReference type="Proteomes" id="UP000550609">
    <property type="component" value="Unassembled WGS sequence"/>
</dbReference>
<dbReference type="STRING" id="266128.ABB25_02990"/>
<keyword evidence="3 6" id="KW-0812">Transmembrane</keyword>
<dbReference type="GO" id="GO:0005886">
    <property type="term" value="C:plasma membrane"/>
    <property type="evidence" value="ECO:0007669"/>
    <property type="project" value="UniProtKB-SubCell"/>
</dbReference>
<gene>
    <name evidence="7" type="ORF">ABB25_02990</name>
    <name evidence="8" type="ORF">H4O09_07930</name>
</gene>
<dbReference type="Proteomes" id="UP000051254">
    <property type="component" value="Unassembled WGS sequence"/>
</dbReference>
<reference evidence="8 10" key="2">
    <citation type="submission" date="2020-08" db="EMBL/GenBank/DDBJ databases">
        <title>Stenotrophomonas sp. W1S232.</title>
        <authorList>
            <person name="Deng Y."/>
        </authorList>
    </citation>
    <scope>NUCLEOTIDE SEQUENCE [LARGE SCALE GENOMIC DNA]</scope>
    <source>
        <strain evidence="8 10">W1S232</strain>
    </source>
</reference>
<feature type="transmembrane region" description="Helical" evidence="6">
    <location>
        <begin position="12"/>
        <end position="36"/>
    </location>
</feature>
<keyword evidence="9" id="KW-1185">Reference proteome</keyword>
<name>A0A0R0BQF1_9GAMM</name>
<sequence>MFNEFTATPGLTAWVSGAATGIGLFAVVGAQSAFILRQGIARNHILSIIATCALIDAAFIFASVAGLRRLTEALPWLTGVLLWGGVAFLLWYALQSARRAIAGSSGLQVDDTQANSRKAMVLAAAGFSIINPHFWLDMVVIGSIADNFGAARMSFAAGVVGASLLWLTLQGLGARALAPLFTRPRTWRVLDGSIAVILCVLALGLAFGGLPEAAPAVSA</sequence>
<proteinExistence type="predicted"/>
<feature type="transmembrane region" description="Helical" evidence="6">
    <location>
        <begin position="73"/>
        <end position="94"/>
    </location>
</feature>
<accession>A0A7W3YUX7</accession>
<dbReference type="PATRIC" id="fig|266128.3.peg.2260"/>
<reference evidence="7 9" key="1">
    <citation type="submission" date="2015-05" db="EMBL/GenBank/DDBJ databases">
        <title>Genome sequencing and analysis of members of genus Stenotrophomonas.</title>
        <authorList>
            <person name="Patil P.P."/>
            <person name="Midha S."/>
            <person name="Patil P.B."/>
        </authorList>
    </citation>
    <scope>NUCLEOTIDE SEQUENCE [LARGE SCALE GENOMIC DNA]</scope>
    <source>
        <strain evidence="7 9">DSM 17805</strain>
    </source>
</reference>
<feature type="transmembrane region" description="Helical" evidence="6">
    <location>
        <begin position="48"/>
        <end position="67"/>
    </location>
</feature>
<dbReference type="PANTHER" id="PTHR30086">
    <property type="entry name" value="ARGININE EXPORTER PROTEIN ARGO"/>
    <property type="match status" value="1"/>
</dbReference>
<accession>A0A0R0BQF1</accession>
<keyword evidence="4 6" id="KW-1133">Transmembrane helix</keyword>
<dbReference type="AlphaFoldDB" id="A0A0R0BQF1"/>
<dbReference type="Pfam" id="PF01810">
    <property type="entry name" value="LysE"/>
    <property type="match status" value="1"/>
</dbReference>
<dbReference type="RefSeq" id="WP_057663518.1">
    <property type="nucleotide sequence ID" value="NZ_JACIUV010000003.1"/>
</dbReference>
<evidence type="ECO:0000313" key="8">
    <source>
        <dbReference type="EMBL" id="MBB1116975.1"/>
    </source>
</evidence>
<feature type="transmembrane region" description="Helical" evidence="6">
    <location>
        <begin position="189"/>
        <end position="210"/>
    </location>
</feature>
<evidence type="ECO:0000313" key="9">
    <source>
        <dbReference type="Proteomes" id="UP000051254"/>
    </source>
</evidence>
<evidence type="ECO:0000256" key="4">
    <source>
        <dbReference type="ARBA" id="ARBA00022989"/>
    </source>
</evidence>
<comment type="subcellular location">
    <subcellularLocation>
        <location evidence="1">Cell membrane</location>
        <topology evidence="1">Multi-pass membrane protein</topology>
    </subcellularLocation>
</comment>
<feature type="transmembrane region" description="Helical" evidence="6">
    <location>
        <begin position="121"/>
        <end position="144"/>
    </location>
</feature>
<dbReference type="EMBL" id="LDJH01000006">
    <property type="protein sequence ID" value="KRG59548.1"/>
    <property type="molecule type" value="Genomic_DNA"/>
</dbReference>
<evidence type="ECO:0000256" key="2">
    <source>
        <dbReference type="ARBA" id="ARBA00022475"/>
    </source>
</evidence>
<evidence type="ECO:0000256" key="5">
    <source>
        <dbReference type="ARBA" id="ARBA00023136"/>
    </source>
</evidence>
<evidence type="ECO:0000256" key="6">
    <source>
        <dbReference type="SAM" id="Phobius"/>
    </source>
</evidence>
<comment type="caution">
    <text evidence="7">The sequence shown here is derived from an EMBL/GenBank/DDBJ whole genome shotgun (WGS) entry which is preliminary data.</text>
</comment>
<keyword evidence="5 6" id="KW-0472">Membrane</keyword>
<evidence type="ECO:0000313" key="7">
    <source>
        <dbReference type="EMBL" id="KRG59548.1"/>
    </source>
</evidence>
<dbReference type="EMBL" id="JACIUV010000003">
    <property type="protein sequence ID" value="MBB1116975.1"/>
    <property type="molecule type" value="Genomic_DNA"/>
</dbReference>
<dbReference type="PANTHER" id="PTHR30086:SF20">
    <property type="entry name" value="ARGININE EXPORTER PROTEIN ARGO-RELATED"/>
    <property type="match status" value="1"/>
</dbReference>
<evidence type="ECO:0000313" key="10">
    <source>
        <dbReference type="Proteomes" id="UP000550609"/>
    </source>
</evidence>
<organism evidence="7 9">
    <name type="scientific">Stenotrophomonas koreensis</name>
    <dbReference type="NCBI Taxonomy" id="266128"/>
    <lineage>
        <taxon>Bacteria</taxon>
        <taxon>Pseudomonadati</taxon>
        <taxon>Pseudomonadota</taxon>
        <taxon>Gammaproteobacteria</taxon>
        <taxon>Lysobacterales</taxon>
        <taxon>Lysobacteraceae</taxon>
        <taxon>Stenotrophomonas</taxon>
    </lineage>
</organism>
<protein>
    <submittedName>
        <fullName evidence="8">LysE family transporter</fullName>
    </submittedName>
    <submittedName>
        <fullName evidence="7">Lysine transporter LysE</fullName>
    </submittedName>
</protein>
<keyword evidence="2" id="KW-1003">Cell membrane</keyword>
<feature type="transmembrane region" description="Helical" evidence="6">
    <location>
        <begin position="150"/>
        <end position="169"/>
    </location>
</feature>